<accession>A0ABP0H639</accession>
<evidence type="ECO:0000313" key="11">
    <source>
        <dbReference type="EMBL" id="CAK9117090.1"/>
    </source>
</evidence>
<evidence type="ECO:0000313" key="10">
    <source>
        <dbReference type="EMBL" id="CAK8985263.1"/>
    </source>
</evidence>
<gene>
    <name evidence="11" type="ORF">CCMP2556_LOCUS54511</name>
    <name evidence="10" type="ORF">CCMP2556_LOCUS59</name>
</gene>
<evidence type="ECO:0000256" key="8">
    <source>
        <dbReference type="SAM" id="MobiDB-lite"/>
    </source>
</evidence>
<evidence type="ECO:0000256" key="2">
    <source>
        <dbReference type="ARBA" id="ARBA00022679"/>
    </source>
</evidence>
<evidence type="ECO:0000256" key="1">
    <source>
        <dbReference type="ARBA" id="ARBA00004141"/>
    </source>
</evidence>
<reference evidence="10 12" key="1">
    <citation type="submission" date="2024-02" db="EMBL/GenBank/DDBJ databases">
        <authorList>
            <person name="Chen Y."/>
            <person name="Shah S."/>
            <person name="Dougan E. K."/>
            <person name="Thang M."/>
            <person name="Chan C."/>
        </authorList>
    </citation>
    <scope>NUCLEOTIDE SEQUENCE [LARGE SCALE GENOMIC DNA]</scope>
</reference>
<protein>
    <recommendedName>
        <fullName evidence="7">Palmitoyltransferase</fullName>
        <ecNumber evidence="7">2.3.1.225</ecNumber>
    </recommendedName>
</protein>
<feature type="transmembrane region" description="Helical" evidence="7">
    <location>
        <begin position="14"/>
        <end position="39"/>
    </location>
</feature>
<comment type="domain">
    <text evidence="7">The DHHC domain is required for palmitoyltransferase activity.</text>
</comment>
<dbReference type="EMBL" id="CAXAMN010028583">
    <property type="protein sequence ID" value="CAK9117090.1"/>
    <property type="molecule type" value="Genomic_DNA"/>
</dbReference>
<feature type="compositionally biased region" description="Polar residues" evidence="8">
    <location>
        <begin position="89"/>
        <end position="100"/>
    </location>
</feature>
<dbReference type="EMBL" id="CAXAMN010000001">
    <property type="protein sequence ID" value="CAK8985263.1"/>
    <property type="molecule type" value="Genomic_DNA"/>
</dbReference>
<keyword evidence="2 7" id="KW-0808">Transferase</keyword>
<name>A0ABP0H639_9DINO</name>
<evidence type="ECO:0000256" key="5">
    <source>
        <dbReference type="ARBA" id="ARBA00023136"/>
    </source>
</evidence>
<keyword evidence="5 7" id="KW-0472">Membrane</keyword>
<comment type="similarity">
    <text evidence="7">Belongs to the DHHC palmitoyltransferase family.</text>
</comment>
<keyword evidence="6 7" id="KW-0012">Acyltransferase</keyword>
<sequence>MAFKNTSRWTFSNVLPVVFVLGIIGMIWWTYVTCHLLGLHRSEVHERTHMNLVEAIVSQTLVILMLICFVRAVCTDPGSVPDTDDWTGKTGSRTGASSEPQVPIAPPCHEVKQNGERRFCNKCTKYKPDRCHHCRVCNSCVLRMDHHCPWIANCVGFRNHKYFLLLVFYSFVNCCFIGISMGGTVLGSMEEEMDLAFRFALVFGMTLTMVMGGLLGSFLGFHTWLTCQALTTIEFCEKSSTFSRSISYDQGLFENIRAVLGPRVFLWLLPVSPPSGDGLTFFVHGEFKAFPTQDEVHALLSSKPEEDSSAAAPEVTGAKAAAV</sequence>
<keyword evidence="12" id="KW-1185">Reference proteome</keyword>
<keyword evidence="4 7" id="KW-1133">Transmembrane helix</keyword>
<feature type="domain" description="Palmitoyltransferase DHHC" evidence="9">
    <location>
        <begin position="114"/>
        <end position="238"/>
    </location>
</feature>
<comment type="catalytic activity">
    <reaction evidence="7">
        <text>L-cysteinyl-[protein] + hexadecanoyl-CoA = S-hexadecanoyl-L-cysteinyl-[protein] + CoA</text>
        <dbReference type="Rhea" id="RHEA:36683"/>
        <dbReference type="Rhea" id="RHEA-COMP:10131"/>
        <dbReference type="Rhea" id="RHEA-COMP:11032"/>
        <dbReference type="ChEBI" id="CHEBI:29950"/>
        <dbReference type="ChEBI" id="CHEBI:57287"/>
        <dbReference type="ChEBI" id="CHEBI:57379"/>
        <dbReference type="ChEBI" id="CHEBI:74151"/>
        <dbReference type="EC" id="2.3.1.225"/>
    </reaction>
</comment>
<feature type="transmembrane region" description="Helical" evidence="7">
    <location>
        <begin position="199"/>
        <end position="225"/>
    </location>
</feature>
<dbReference type="Pfam" id="PF01529">
    <property type="entry name" value="DHHC"/>
    <property type="match status" value="1"/>
</dbReference>
<dbReference type="PROSITE" id="PS50216">
    <property type="entry name" value="DHHC"/>
    <property type="match status" value="1"/>
</dbReference>
<comment type="subcellular location">
    <subcellularLocation>
        <location evidence="1">Membrane</location>
        <topology evidence="1">Multi-pass membrane protein</topology>
    </subcellularLocation>
</comment>
<comment type="caution">
    <text evidence="10">The sequence shown here is derived from an EMBL/GenBank/DDBJ whole genome shotgun (WGS) entry which is preliminary data.</text>
</comment>
<feature type="transmembrane region" description="Helical" evidence="7">
    <location>
        <begin position="162"/>
        <end position="187"/>
    </location>
</feature>
<evidence type="ECO:0000259" key="9">
    <source>
        <dbReference type="Pfam" id="PF01529"/>
    </source>
</evidence>
<feature type="region of interest" description="Disordered" evidence="8">
    <location>
        <begin position="83"/>
        <end position="105"/>
    </location>
</feature>
<organism evidence="10 12">
    <name type="scientific">Durusdinium trenchii</name>
    <dbReference type="NCBI Taxonomy" id="1381693"/>
    <lineage>
        <taxon>Eukaryota</taxon>
        <taxon>Sar</taxon>
        <taxon>Alveolata</taxon>
        <taxon>Dinophyceae</taxon>
        <taxon>Suessiales</taxon>
        <taxon>Symbiodiniaceae</taxon>
        <taxon>Durusdinium</taxon>
    </lineage>
</organism>
<feature type="transmembrane region" description="Helical" evidence="7">
    <location>
        <begin position="51"/>
        <end position="73"/>
    </location>
</feature>
<dbReference type="Proteomes" id="UP001642484">
    <property type="component" value="Unassembled WGS sequence"/>
</dbReference>
<evidence type="ECO:0000256" key="3">
    <source>
        <dbReference type="ARBA" id="ARBA00022692"/>
    </source>
</evidence>
<keyword evidence="3 7" id="KW-0812">Transmembrane</keyword>
<dbReference type="InterPro" id="IPR001594">
    <property type="entry name" value="Palmitoyltrfase_DHHC"/>
</dbReference>
<feature type="region of interest" description="Disordered" evidence="8">
    <location>
        <begin position="301"/>
        <end position="323"/>
    </location>
</feature>
<dbReference type="InterPro" id="IPR039859">
    <property type="entry name" value="PFA4/ZDH16/20/ERF2-like"/>
</dbReference>
<dbReference type="PANTHER" id="PTHR12246">
    <property type="entry name" value="PALMITOYLTRANSFERASE ZDHHC16"/>
    <property type="match status" value="1"/>
</dbReference>
<evidence type="ECO:0000256" key="4">
    <source>
        <dbReference type="ARBA" id="ARBA00022989"/>
    </source>
</evidence>
<proteinExistence type="inferred from homology"/>
<evidence type="ECO:0000256" key="6">
    <source>
        <dbReference type="ARBA" id="ARBA00023315"/>
    </source>
</evidence>
<evidence type="ECO:0000256" key="7">
    <source>
        <dbReference type="RuleBase" id="RU079119"/>
    </source>
</evidence>
<dbReference type="EC" id="2.3.1.225" evidence="7"/>
<evidence type="ECO:0000313" key="12">
    <source>
        <dbReference type="Proteomes" id="UP001642484"/>
    </source>
</evidence>